<keyword evidence="3" id="KW-1185">Reference proteome</keyword>
<evidence type="ECO:0000259" key="1">
    <source>
        <dbReference type="Pfam" id="PF13480"/>
    </source>
</evidence>
<dbReference type="EMBL" id="CP030941">
    <property type="protein sequence ID" value="UUP18231.1"/>
    <property type="molecule type" value="Genomic_DNA"/>
</dbReference>
<dbReference type="InterPro" id="IPR016181">
    <property type="entry name" value="Acyl_CoA_acyltransferase"/>
</dbReference>
<dbReference type="InterPro" id="IPR038740">
    <property type="entry name" value="BioF2-like_GNAT_dom"/>
</dbReference>
<name>A0ABY5MM54_9HYPH</name>
<evidence type="ECO:0000313" key="2">
    <source>
        <dbReference type="EMBL" id="UUP18231.1"/>
    </source>
</evidence>
<proteinExistence type="predicted"/>
<organism evidence="2 3">
    <name type="scientific">Nitratireductor thuwali</name>
    <dbReference type="NCBI Taxonomy" id="2267699"/>
    <lineage>
        <taxon>Bacteria</taxon>
        <taxon>Pseudomonadati</taxon>
        <taxon>Pseudomonadota</taxon>
        <taxon>Alphaproteobacteria</taxon>
        <taxon>Hyphomicrobiales</taxon>
        <taxon>Phyllobacteriaceae</taxon>
        <taxon>Nitratireductor</taxon>
    </lineage>
</organism>
<dbReference type="Pfam" id="PF13480">
    <property type="entry name" value="Acetyltransf_6"/>
    <property type="match status" value="1"/>
</dbReference>
<protein>
    <recommendedName>
        <fullName evidence="1">BioF2-like acetyltransferase domain-containing protein</fullName>
    </recommendedName>
</protein>
<dbReference type="SUPFAM" id="SSF55729">
    <property type="entry name" value="Acyl-CoA N-acyltransferases (Nat)"/>
    <property type="match status" value="1"/>
</dbReference>
<feature type="domain" description="BioF2-like acetyltransferase" evidence="1">
    <location>
        <begin position="169"/>
        <end position="310"/>
    </location>
</feature>
<evidence type="ECO:0000313" key="3">
    <source>
        <dbReference type="Proteomes" id="UP001342418"/>
    </source>
</evidence>
<reference evidence="2 3" key="1">
    <citation type="submission" date="2018-07" db="EMBL/GenBank/DDBJ databases">
        <title>Genome sequence of Nitratireductor thuwali#1536.</title>
        <authorList>
            <person name="Michoud G."/>
            <person name="Merlino G."/>
            <person name="Sefrji F.O."/>
            <person name="Daffonchio D."/>
        </authorList>
    </citation>
    <scope>NUCLEOTIDE SEQUENCE [LARGE SCALE GENOMIC DNA]</scope>
    <source>
        <strain evidence="3">Nit1536</strain>
    </source>
</reference>
<accession>A0ABY5MM54</accession>
<dbReference type="Gene3D" id="3.40.630.30">
    <property type="match status" value="1"/>
</dbReference>
<sequence>MRVTRIAVERAFDFAGPEYHELFGRSDATAFQHPLWLDRLYFHLAPVRGAEKLVVTGRTATGQLLFVLPMIRRRKWGITLVEAADLGVSDYAAPVVDRSWQPSDDLVRSVRERLPSFDLLRVRPVRAEAVNRWQAFFPAQAVQQDFGAHAVGLFAPYAEWRKQVLTPSFTKYLDRKKKRLFRSGGAELRLLLKPAEIAAAFSAIQSLRAGRFEGDVIQQNFVRDFYADIAARGVATELARTYALTLDSEPIGYVFGLTHAGRFHYLLIGCDYRAHGRHSPGLLMYDLIMEDWLSSGGDCFDFTIGDEPFKADFGTQQTAIYALSCCATPVGKLALAAFNLRKRLTRPKAAEDHKTS</sequence>
<gene>
    <name evidence="2" type="ORF">NTH_02711</name>
</gene>
<dbReference type="Proteomes" id="UP001342418">
    <property type="component" value="Chromosome"/>
</dbReference>